<proteinExistence type="predicted"/>
<accession>A0ABV5X929</accession>
<comment type="caution">
    <text evidence="1">The sequence shown here is derived from an EMBL/GenBank/DDBJ whole genome shotgun (WGS) entry which is preliminary data.</text>
</comment>
<dbReference type="EMBL" id="JBHMAS010000004">
    <property type="protein sequence ID" value="MFB9778963.1"/>
    <property type="molecule type" value="Genomic_DNA"/>
</dbReference>
<evidence type="ECO:0000313" key="2">
    <source>
        <dbReference type="Proteomes" id="UP001589587"/>
    </source>
</evidence>
<reference evidence="1 2" key="1">
    <citation type="submission" date="2024-09" db="EMBL/GenBank/DDBJ databases">
        <authorList>
            <person name="Sun Q."/>
            <person name="Mori K."/>
        </authorList>
    </citation>
    <scope>NUCLEOTIDE SEQUENCE [LARGE SCALE GENOMIC DNA]</scope>
    <source>
        <strain evidence="1 2">JCM 11411</strain>
    </source>
</reference>
<sequence length="117" mass="12551">MTGNMSENMRESPPIITAVAVNRSGTIAVRATKHAVPVDLRISQEELRYGGERLAQQILTLCSKAAVEAGALHRVELEATGVPAAILDRLGLATRDELADVDAAEDQSLPSSWMRSL</sequence>
<dbReference type="RefSeq" id="WP_372581149.1">
    <property type="nucleotide sequence ID" value="NZ_JBHMAS010000004.1"/>
</dbReference>
<name>A0ABV5X929_9NOCA</name>
<organism evidence="1 2">
    <name type="scientific">Rhodococcus baikonurensis</name>
    <dbReference type="NCBI Taxonomy" id="172041"/>
    <lineage>
        <taxon>Bacteria</taxon>
        <taxon>Bacillati</taxon>
        <taxon>Actinomycetota</taxon>
        <taxon>Actinomycetes</taxon>
        <taxon>Mycobacteriales</taxon>
        <taxon>Nocardiaceae</taxon>
        <taxon>Rhodococcus</taxon>
        <taxon>Rhodococcus erythropolis group</taxon>
    </lineage>
</organism>
<protein>
    <recommendedName>
        <fullName evidence="3">STAS domain-containing protein</fullName>
    </recommendedName>
</protein>
<gene>
    <name evidence="1" type="ORF">ACFFQ6_04675</name>
</gene>
<keyword evidence="2" id="KW-1185">Reference proteome</keyword>
<dbReference type="Proteomes" id="UP001589587">
    <property type="component" value="Unassembled WGS sequence"/>
</dbReference>
<evidence type="ECO:0000313" key="1">
    <source>
        <dbReference type="EMBL" id="MFB9778963.1"/>
    </source>
</evidence>
<evidence type="ECO:0008006" key="3">
    <source>
        <dbReference type="Google" id="ProtNLM"/>
    </source>
</evidence>